<proteinExistence type="predicted"/>
<reference evidence="2 3" key="1">
    <citation type="journal article" date="2017" name="Int. J. Syst. Evol. Microbiol.">
        <title>Rouxiella badensis sp. nov. and Rouxiella silvae sp. nov. isolated from peat bog soil in Germany and emendation of the genus description.</title>
        <authorList>
            <person name="Le Fleche-Mateos A."/>
            <person name="Kugler J.H."/>
            <person name="Hansen S.H."/>
            <person name="Syldatk C."/>
            <person name="Hausmann R."/>
            <person name="Lomprez F."/>
            <person name="Vandenbogaert M."/>
            <person name="Manuguerra J.C."/>
            <person name="Grimont P.A."/>
        </authorList>
    </citation>
    <scope>NUCLEOTIDE SEQUENCE [LARGE SCALE GENOMIC DNA]</scope>
    <source>
        <strain evidence="2 3">DSM 100043</strain>
    </source>
</reference>
<evidence type="ECO:0000313" key="3">
    <source>
        <dbReference type="Proteomes" id="UP000192536"/>
    </source>
</evidence>
<sequence length="536" mass="52211">MDRQIVYPGAIPLETDLLNTNKYALIGLAKLSASIMGEATYLRGLECTPTNPASMTINIAKGEIYSLQNTDGTAYSSLAADTTNSILKQGIILSSTALTLSAPTVAGQSINYLVQVAYSDKDSGATVLPYYNTTDPTAAYSGPAGSSATQNTVRSGICTVGLKQGVAAVTGTQSTPAADEGYTAAWVITVVQGATAITAANIGVSPNAPFLPANGLVDGGQKKTLTHAVDFGSTNAYAANYMPAITSLTDGMELTFKAKTSNTSSAKLAVNSHSAFPLLNIAGATLSGGEILSGGFATVKWNAGLSAWMLINSTGVGAALTNLGLGSTTLKGGLVGTPRIFTASATYTPTPGTRLVKLTLTGGGGGGAGAKATATSQSFSGGGGGAGATVIAYFTLTGVSTYAITVGAGGAGASNTSATSGGITSFAGLYTAAGGQGAQFGSATSAAGGAGGTASGGLININGGYGSDGQSGTFLLTGSGGNSYWGGGGRAANATAGVTGMAYGSGGGGVYDSGLTGTAFTGGAGKSGIAVIEEYA</sequence>
<comment type="caution">
    <text evidence="2">The sequence shown here is derived from an EMBL/GenBank/DDBJ whole genome shotgun (WGS) entry which is preliminary data.</text>
</comment>
<dbReference type="Proteomes" id="UP000192536">
    <property type="component" value="Unassembled WGS sequence"/>
</dbReference>
<gene>
    <name evidence="2" type="ORF">BS640_19735</name>
</gene>
<dbReference type="EMBL" id="MRWE01000043">
    <property type="protein sequence ID" value="ORJ23771.1"/>
    <property type="molecule type" value="Genomic_DNA"/>
</dbReference>
<protein>
    <submittedName>
        <fullName evidence="2">Phage tail protein</fullName>
    </submittedName>
</protein>
<organism evidence="2 3">
    <name type="scientific">Rouxiella badensis</name>
    <dbReference type="NCBI Taxonomy" id="1646377"/>
    <lineage>
        <taxon>Bacteria</taxon>
        <taxon>Pseudomonadati</taxon>
        <taxon>Pseudomonadota</taxon>
        <taxon>Gammaproteobacteria</taxon>
        <taxon>Enterobacterales</taxon>
        <taxon>Yersiniaceae</taxon>
        <taxon>Rouxiella</taxon>
    </lineage>
</organism>
<accession>A0A1X0WAI7</accession>
<dbReference type="Pfam" id="PF21722">
    <property type="entry name" value="Gly_rich_2"/>
    <property type="match status" value="1"/>
</dbReference>
<evidence type="ECO:0000313" key="2">
    <source>
        <dbReference type="EMBL" id="ORJ23771.1"/>
    </source>
</evidence>
<dbReference type="InterPro" id="IPR049304">
    <property type="entry name" value="Gly_rich_dom"/>
</dbReference>
<name>A0A1X0WAI7_9GAMM</name>
<evidence type="ECO:0000259" key="1">
    <source>
        <dbReference type="Pfam" id="PF21722"/>
    </source>
</evidence>
<dbReference type="RefSeq" id="WP_084913198.1">
    <property type="nucleotide sequence ID" value="NZ_CAUQAZ010000028.1"/>
</dbReference>
<dbReference type="STRING" id="1646377.BS640_19735"/>
<keyword evidence="3" id="KW-1185">Reference proteome</keyword>
<feature type="domain" description="Glycine-rich" evidence="1">
    <location>
        <begin position="344"/>
        <end position="533"/>
    </location>
</feature>
<dbReference type="AlphaFoldDB" id="A0A1X0WAI7"/>